<feature type="region of interest" description="Disordered" evidence="1">
    <location>
        <begin position="98"/>
        <end position="179"/>
    </location>
</feature>
<reference evidence="4" key="1">
    <citation type="submission" date="2025-08" db="UniProtKB">
        <authorList>
            <consortium name="RefSeq"/>
        </authorList>
    </citation>
    <scope>IDENTIFICATION</scope>
</reference>
<evidence type="ECO:0000313" key="4">
    <source>
        <dbReference type="RefSeq" id="XP_035825219.1"/>
    </source>
</evidence>
<evidence type="ECO:0000256" key="1">
    <source>
        <dbReference type="SAM" id="MobiDB-lite"/>
    </source>
</evidence>
<dbReference type="PANTHER" id="PTHR46421:SF1">
    <property type="entry name" value="PROGRAMMED CELL DEATH PROTEIN 2-LIKE"/>
    <property type="match status" value="1"/>
</dbReference>
<feature type="compositionally biased region" description="Low complexity" evidence="1">
    <location>
        <begin position="98"/>
        <end position="112"/>
    </location>
</feature>
<evidence type="ECO:0000259" key="2">
    <source>
        <dbReference type="Pfam" id="PF04194"/>
    </source>
</evidence>
<gene>
    <name evidence="4" type="primary">LOC101848812</name>
</gene>
<feature type="domain" description="Programmed cell death protein 2 C-terminal" evidence="2">
    <location>
        <begin position="389"/>
        <end position="455"/>
    </location>
</feature>
<keyword evidence="3" id="KW-1185">Reference proteome</keyword>
<dbReference type="PANTHER" id="PTHR46421">
    <property type="entry name" value="PROGRAMMED CELL DEATH PROTEIN 2-LIKE"/>
    <property type="match status" value="1"/>
</dbReference>
<dbReference type="InterPro" id="IPR007320">
    <property type="entry name" value="PDCD2_C"/>
</dbReference>
<proteinExistence type="predicted"/>
<protein>
    <submittedName>
        <fullName evidence="4">Programmed cell death protein 2-like isoform X1</fullName>
    </submittedName>
</protein>
<dbReference type="GeneID" id="101848812"/>
<dbReference type="Pfam" id="PF04194">
    <property type="entry name" value="PDCD2_C"/>
    <property type="match status" value="1"/>
</dbReference>
<dbReference type="Proteomes" id="UP000694888">
    <property type="component" value="Unplaced"/>
</dbReference>
<dbReference type="InterPro" id="IPR052815">
    <property type="entry name" value="PDCD2-like_regulator"/>
</dbReference>
<feature type="region of interest" description="Disordered" evidence="1">
    <location>
        <begin position="359"/>
        <end position="381"/>
    </location>
</feature>
<feature type="compositionally biased region" description="Acidic residues" evidence="1">
    <location>
        <begin position="113"/>
        <end position="132"/>
    </location>
</feature>
<evidence type="ECO:0000313" key="3">
    <source>
        <dbReference type="Proteomes" id="UP000694888"/>
    </source>
</evidence>
<organism evidence="3 4">
    <name type="scientific">Aplysia californica</name>
    <name type="common">California sea hare</name>
    <dbReference type="NCBI Taxonomy" id="6500"/>
    <lineage>
        <taxon>Eukaryota</taxon>
        <taxon>Metazoa</taxon>
        <taxon>Spiralia</taxon>
        <taxon>Lophotrochozoa</taxon>
        <taxon>Mollusca</taxon>
        <taxon>Gastropoda</taxon>
        <taxon>Heterobranchia</taxon>
        <taxon>Euthyneura</taxon>
        <taxon>Tectipleura</taxon>
        <taxon>Aplysiida</taxon>
        <taxon>Aplysioidea</taxon>
        <taxon>Aplysiidae</taxon>
        <taxon>Aplysia</taxon>
    </lineage>
</organism>
<dbReference type="RefSeq" id="XP_035825219.1">
    <property type="nucleotide sequence ID" value="XM_035969326.1"/>
</dbReference>
<name>A0ABM1VS27_APLCA</name>
<sequence>MSVLIGLVDQIIGASDTVSWDVNKIGGTPSWLTEGPSRQIPNCRLCGRPSSLVTQLYCPLGGSPYHRLLYVFACLTDCSKRREGWTVFRSLKLDKTYGSVSSTCDKSGSSDSWLDDQDDWGEGSDDWGQESEEWGHGSDDWDQGSGDWGHDQRSGNCGDSHIGQMLKTEGSGLENDRLPDVDGGNVRGDGDDHTMATCTSQARSANVSKGGSADEEMDTAAFSQMRISEGSTGNPGQVSSLMPSVQSQMKDVYEAGGVQCSGDGVGVEGEQPVLAGGESELLVCDEGRWNAVTGLLNTTMAQDSRSATHPASTVSPSGGPAILQAFYLCVVEEPTEAGERTSDHVTELIRDYERSEGVKVDQLMSESSKRSGKGAGKEAYEKSELKHGDKIFHKFLKRLQRCPKQCVRYERGGQPLLIRTLEAQDVVQSCAQCGGQRSFELQLLPPLVCALKLEDGSLSPH</sequence>
<accession>A0ABM1VS27</accession>